<evidence type="ECO:0000259" key="1">
    <source>
        <dbReference type="SMART" id="SM01111"/>
    </source>
</evidence>
<name>A0A8J7HUB2_9NOST</name>
<dbReference type="InterPro" id="IPR011058">
    <property type="entry name" value="Cyanovirin-N"/>
</dbReference>
<proteinExistence type="predicted"/>
<dbReference type="SMART" id="SM01111">
    <property type="entry name" value="CVNH"/>
    <property type="match status" value="1"/>
</dbReference>
<dbReference type="InterPro" id="IPR036673">
    <property type="entry name" value="Cyanovirin-N_sf"/>
</dbReference>
<dbReference type="EMBL" id="JAECZC010000086">
    <property type="protein sequence ID" value="MBH8566096.1"/>
    <property type="molecule type" value="Genomic_DNA"/>
</dbReference>
<dbReference type="AlphaFoldDB" id="A0A8J7HUB2"/>
<dbReference type="Pfam" id="PF08881">
    <property type="entry name" value="CVNH"/>
    <property type="match status" value="1"/>
</dbReference>
<gene>
    <name evidence="2" type="ORF">I8748_28730</name>
</gene>
<protein>
    <submittedName>
        <fullName evidence="2">CVNH domain-containing protein</fullName>
    </submittedName>
</protein>
<organism evidence="2 3">
    <name type="scientific">Amazonocrinis nigriterrae CENA67</name>
    <dbReference type="NCBI Taxonomy" id="2794033"/>
    <lineage>
        <taxon>Bacteria</taxon>
        <taxon>Bacillati</taxon>
        <taxon>Cyanobacteriota</taxon>
        <taxon>Cyanophyceae</taxon>
        <taxon>Nostocales</taxon>
        <taxon>Nostocaceae</taxon>
        <taxon>Amazonocrinis</taxon>
        <taxon>Amazonocrinis nigriterrae</taxon>
    </lineage>
</organism>
<dbReference type="RefSeq" id="WP_198127870.1">
    <property type="nucleotide sequence ID" value="NZ_JAECZC010000086.1"/>
</dbReference>
<dbReference type="SUPFAM" id="SSF51322">
    <property type="entry name" value="Cyanovirin-N"/>
    <property type="match status" value="1"/>
</dbReference>
<accession>A0A8J7HUB2</accession>
<dbReference type="Gene3D" id="2.30.60.10">
    <property type="entry name" value="Cyanovirin-N"/>
    <property type="match status" value="1"/>
</dbReference>
<feature type="domain" description="Cyanovirin-N" evidence="1">
    <location>
        <begin position="52"/>
        <end position="157"/>
    </location>
</feature>
<dbReference type="Proteomes" id="UP000632766">
    <property type="component" value="Unassembled WGS sequence"/>
</dbReference>
<comment type="caution">
    <text evidence="2">The sequence shown here is derived from an EMBL/GenBank/DDBJ whole genome shotgun (WGS) entry which is preliminary data.</text>
</comment>
<sequence length="158" mass="17099">MTTRLNLTKTTNNSQRQIMKTLGLVLKSTIAFLFAVCLSLNLLIGNALAAGQFSNTCTDTSVSESFGQVTLSAVCEKKDGSYVKTSILLNPYIGNDGKGNLIWTTDNRILNCFDFGVSGDGLVNATCFNLTQRNSDDVSSSIDLDDHIANIDGQLQYE</sequence>
<reference evidence="2 3" key="1">
    <citation type="journal article" date="2021" name="Int. J. Syst. Evol. Microbiol.">
        <title>Amazonocrinis nigriterrae gen. nov., sp. nov., Atlanticothrix silvestris gen. nov., sp. nov. and Dendronalium phyllosphericum gen. nov., sp. nov., nostocacean cyanobacteria from Brazilian environments.</title>
        <authorList>
            <person name="Alvarenga D.O."/>
            <person name="Andreote A.P.D."/>
            <person name="Branco L.H.Z."/>
            <person name="Delbaje E."/>
            <person name="Cruz R.B."/>
            <person name="Varani A.M."/>
            <person name="Fiore M.F."/>
        </authorList>
    </citation>
    <scope>NUCLEOTIDE SEQUENCE [LARGE SCALE GENOMIC DNA]</scope>
    <source>
        <strain evidence="2 3">CENA67</strain>
    </source>
</reference>
<evidence type="ECO:0000313" key="3">
    <source>
        <dbReference type="Proteomes" id="UP000632766"/>
    </source>
</evidence>
<keyword evidence="3" id="KW-1185">Reference proteome</keyword>
<evidence type="ECO:0000313" key="2">
    <source>
        <dbReference type="EMBL" id="MBH8566096.1"/>
    </source>
</evidence>